<dbReference type="GO" id="GO:0005737">
    <property type="term" value="C:cytoplasm"/>
    <property type="evidence" value="ECO:0007669"/>
    <property type="project" value="UniProtKB-SubCell"/>
</dbReference>
<reference evidence="19 20" key="1">
    <citation type="journal article" date="2009" name="J. Bacteriol.">
        <title>Draft genome sequence of the extremely acidophilic bacterium Acidithiobacillus caldus ATCC 51756 reveals metabolic versatility in the genus Acidithiobacillus.</title>
        <authorList>
            <person name="Valdes J."/>
            <person name="Quatrini R."/>
            <person name="Hallberg K."/>
            <person name="Dopson M."/>
            <person name="Valenzuela P.D."/>
            <person name="Holmes D.S."/>
        </authorList>
    </citation>
    <scope>NUCLEOTIDE SEQUENCE [LARGE SCALE GENOMIC DNA]</scope>
    <source>
        <strain evidence="20">ATCC 51756 / DSM 8584 / KU</strain>
    </source>
</reference>
<name>A0A059ZT21_ACICK</name>
<comment type="cofactor">
    <cofactor evidence="15">
        <name>Mg(2+)</name>
        <dbReference type="ChEBI" id="CHEBI:18420"/>
    </cofactor>
</comment>
<evidence type="ECO:0000259" key="17">
    <source>
        <dbReference type="PROSITE" id="PS50137"/>
    </source>
</evidence>
<comment type="function">
    <text evidence="15">Digests double-stranded RNA. Involved in the processing of primary rRNA transcript to yield the immediate precursors to the large and small rRNAs (23S and 16S). Processes some mRNAs, and tRNAs when they are encoded in the rRNA operon. Processes pre-crRNA and tracrRNA of type II CRISPR loci if present in the organism.</text>
</comment>
<organism evidence="19 20">
    <name type="scientific">Acidithiobacillus caldus (strain ATCC 51756 / DSM 8584 / KU)</name>
    <dbReference type="NCBI Taxonomy" id="637389"/>
    <lineage>
        <taxon>Bacteria</taxon>
        <taxon>Pseudomonadati</taxon>
        <taxon>Pseudomonadota</taxon>
        <taxon>Acidithiobacillia</taxon>
        <taxon>Acidithiobacillales</taxon>
        <taxon>Acidithiobacillaceae</taxon>
        <taxon>Acidithiobacillus</taxon>
    </lineage>
</organism>
<evidence type="ECO:0000256" key="4">
    <source>
        <dbReference type="ARBA" id="ARBA00011738"/>
    </source>
</evidence>
<feature type="domain" description="RNase III" evidence="18">
    <location>
        <begin position="4"/>
        <end position="126"/>
    </location>
</feature>
<sequence>MKSLERLQQAIGYVFQDEVLLRQALTHRSAGAQHNERLEFLGDAALNFVVAAELYARFPKVSEGNLSRMRARLVREETLAQVAGEIALADSLILGPGELRSGGARRDSIRADALEAIIGAAYLDGGFAAAQGIVRQLIVPLMTEALGDEELRDPKTRLQEFLQGQGKPLPSYSLVEEKGQAHERRFVARCSVQGVPATDAEAGSRRKAEQQAAQQMLEQLQKSPAGQQRHAG</sequence>
<evidence type="ECO:0000256" key="5">
    <source>
        <dbReference type="ARBA" id="ARBA00022490"/>
    </source>
</evidence>
<dbReference type="SUPFAM" id="SSF69065">
    <property type="entry name" value="RNase III domain-like"/>
    <property type="match status" value="1"/>
</dbReference>
<feature type="binding site" evidence="15">
    <location>
        <position position="115"/>
    </location>
    <ligand>
        <name>Mg(2+)</name>
        <dbReference type="ChEBI" id="CHEBI:18420"/>
    </ligand>
</feature>
<keyword evidence="14 15" id="KW-0694">RNA-binding</keyword>
<dbReference type="Gene3D" id="1.10.1520.10">
    <property type="entry name" value="Ribonuclease III domain"/>
    <property type="match status" value="1"/>
</dbReference>
<comment type="similarity">
    <text evidence="3">Belongs to the ribonuclease III family.</text>
</comment>
<evidence type="ECO:0000256" key="3">
    <source>
        <dbReference type="ARBA" id="ARBA00010183"/>
    </source>
</evidence>
<keyword evidence="15" id="KW-0699">rRNA-binding</keyword>
<dbReference type="InterPro" id="IPR000999">
    <property type="entry name" value="RNase_III_dom"/>
</dbReference>
<dbReference type="PANTHER" id="PTHR11207">
    <property type="entry name" value="RIBONUCLEASE III"/>
    <property type="match status" value="1"/>
</dbReference>
<feature type="binding site" evidence="15">
    <location>
        <position position="112"/>
    </location>
    <ligand>
        <name>Mg(2+)</name>
        <dbReference type="ChEBI" id="CHEBI:18420"/>
    </ligand>
</feature>
<dbReference type="PROSITE" id="PS50142">
    <property type="entry name" value="RNASE_3_2"/>
    <property type="match status" value="1"/>
</dbReference>
<keyword evidence="11 15" id="KW-0255">Endonuclease</keyword>
<keyword evidence="10 15" id="KW-0479">Metal-binding</keyword>
<dbReference type="CDD" id="cd00593">
    <property type="entry name" value="RIBOc"/>
    <property type="match status" value="1"/>
</dbReference>
<dbReference type="Gene3D" id="3.30.160.20">
    <property type="match status" value="1"/>
</dbReference>
<dbReference type="InterPro" id="IPR036389">
    <property type="entry name" value="RNase_III_sf"/>
</dbReference>
<dbReference type="GO" id="GO:0006364">
    <property type="term" value="P:rRNA processing"/>
    <property type="evidence" value="ECO:0007669"/>
    <property type="project" value="UniProtKB-UniRule"/>
</dbReference>
<evidence type="ECO:0000256" key="16">
    <source>
        <dbReference type="SAM" id="MobiDB-lite"/>
    </source>
</evidence>
<evidence type="ECO:0000256" key="8">
    <source>
        <dbReference type="ARBA" id="ARBA00022694"/>
    </source>
</evidence>
<evidence type="ECO:0000313" key="20">
    <source>
        <dbReference type="Proteomes" id="UP000005522"/>
    </source>
</evidence>
<feature type="active site" evidence="15">
    <location>
        <position position="115"/>
    </location>
</feature>
<evidence type="ECO:0000256" key="1">
    <source>
        <dbReference type="ARBA" id="ARBA00000109"/>
    </source>
</evidence>
<dbReference type="HAMAP" id="MF_00104">
    <property type="entry name" value="RNase_III"/>
    <property type="match status" value="1"/>
</dbReference>
<evidence type="ECO:0000259" key="18">
    <source>
        <dbReference type="PROSITE" id="PS50142"/>
    </source>
</evidence>
<dbReference type="GO" id="GO:0008033">
    <property type="term" value="P:tRNA processing"/>
    <property type="evidence" value="ECO:0007669"/>
    <property type="project" value="UniProtKB-KW"/>
</dbReference>
<dbReference type="PANTHER" id="PTHR11207:SF0">
    <property type="entry name" value="RIBONUCLEASE 3"/>
    <property type="match status" value="1"/>
</dbReference>
<dbReference type="InterPro" id="IPR014720">
    <property type="entry name" value="dsRBD_dom"/>
</dbReference>
<comment type="subcellular location">
    <subcellularLocation>
        <location evidence="2 15">Cytoplasm</location>
    </subcellularLocation>
</comment>
<dbReference type="EC" id="3.1.26.3" evidence="15"/>
<dbReference type="SUPFAM" id="SSF54768">
    <property type="entry name" value="dsRNA-binding domain-like"/>
    <property type="match status" value="1"/>
</dbReference>
<protein>
    <recommendedName>
        <fullName evidence="15">Ribonuclease 3</fullName>
        <ecNumber evidence="15">3.1.26.3</ecNumber>
    </recommendedName>
    <alternativeName>
        <fullName evidence="15">Ribonuclease III</fullName>
        <shortName evidence="15">RNase III</shortName>
    </alternativeName>
</protein>
<dbReference type="GO" id="GO:0042802">
    <property type="term" value="F:identical protein binding"/>
    <property type="evidence" value="ECO:0007669"/>
    <property type="project" value="UniProtKB-ARBA"/>
</dbReference>
<dbReference type="GO" id="GO:0019843">
    <property type="term" value="F:rRNA binding"/>
    <property type="evidence" value="ECO:0007669"/>
    <property type="project" value="UniProtKB-KW"/>
</dbReference>
<feature type="compositionally biased region" description="Low complexity" evidence="16">
    <location>
        <begin position="210"/>
        <end position="221"/>
    </location>
</feature>
<evidence type="ECO:0000256" key="13">
    <source>
        <dbReference type="ARBA" id="ARBA00022842"/>
    </source>
</evidence>
<dbReference type="GeneID" id="92932212"/>
<evidence type="ECO:0000256" key="9">
    <source>
        <dbReference type="ARBA" id="ARBA00022722"/>
    </source>
</evidence>
<feature type="region of interest" description="Disordered" evidence="16">
    <location>
        <begin position="196"/>
        <end position="232"/>
    </location>
</feature>
<dbReference type="Proteomes" id="UP000005522">
    <property type="component" value="Chromosome"/>
</dbReference>
<feature type="domain" description="DRBM" evidence="17">
    <location>
        <begin position="153"/>
        <end position="222"/>
    </location>
</feature>
<dbReference type="GO" id="GO:0010468">
    <property type="term" value="P:regulation of gene expression"/>
    <property type="evidence" value="ECO:0007669"/>
    <property type="project" value="TreeGrafter"/>
</dbReference>
<keyword evidence="13 15" id="KW-0460">Magnesium</keyword>
<keyword evidence="9 15" id="KW-0540">Nuclease</keyword>
<dbReference type="GO" id="GO:0046872">
    <property type="term" value="F:metal ion binding"/>
    <property type="evidence" value="ECO:0007669"/>
    <property type="project" value="UniProtKB-KW"/>
</dbReference>
<keyword evidence="7 15" id="KW-0507">mRNA processing</keyword>
<keyword evidence="5 15" id="KW-0963">Cytoplasm</keyword>
<dbReference type="AlphaFoldDB" id="A0A059ZT21"/>
<keyword evidence="8 15" id="KW-0819">tRNA processing</keyword>
<dbReference type="Pfam" id="PF00035">
    <property type="entry name" value="dsrm"/>
    <property type="match status" value="1"/>
</dbReference>
<feature type="active site" evidence="15">
    <location>
        <position position="43"/>
    </location>
</feature>
<dbReference type="PROSITE" id="PS50137">
    <property type="entry name" value="DS_RBD"/>
    <property type="match status" value="1"/>
</dbReference>
<comment type="catalytic activity">
    <reaction evidence="1 15">
        <text>Endonucleolytic cleavage to 5'-phosphomonoester.</text>
        <dbReference type="EC" id="3.1.26.3"/>
    </reaction>
</comment>
<feature type="binding site" evidence="15">
    <location>
        <position position="39"/>
    </location>
    <ligand>
        <name>Mg(2+)</name>
        <dbReference type="ChEBI" id="CHEBI:18420"/>
    </ligand>
</feature>
<dbReference type="NCBIfam" id="TIGR02191">
    <property type="entry name" value="RNaseIII"/>
    <property type="match status" value="1"/>
</dbReference>
<dbReference type="FunFam" id="1.10.1520.10:FF:000001">
    <property type="entry name" value="Ribonuclease 3"/>
    <property type="match status" value="1"/>
</dbReference>
<dbReference type="CDD" id="cd10845">
    <property type="entry name" value="DSRM_RNAse_III_family"/>
    <property type="match status" value="1"/>
</dbReference>
<evidence type="ECO:0000256" key="11">
    <source>
        <dbReference type="ARBA" id="ARBA00022759"/>
    </source>
</evidence>
<dbReference type="SMART" id="SM00358">
    <property type="entry name" value="DSRM"/>
    <property type="match status" value="1"/>
</dbReference>
<proteinExistence type="inferred from homology"/>
<dbReference type="SMART" id="SM00535">
    <property type="entry name" value="RIBOc"/>
    <property type="match status" value="1"/>
</dbReference>
<dbReference type="KEGG" id="acz:Acaty_c2140"/>
<evidence type="ECO:0000256" key="12">
    <source>
        <dbReference type="ARBA" id="ARBA00022801"/>
    </source>
</evidence>
<dbReference type="InterPro" id="IPR011907">
    <property type="entry name" value="RNase_III"/>
</dbReference>
<dbReference type="FunFam" id="3.30.160.20:FF:000003">
    <property type="entry name" value="Ribonuclease 3"/>
    <property type="match status" value="1"/>
</dbReference>
<dbReference type="eggNOG" id="COG0571">
    <property type="taxonomic scope" value="Bacteria"/>
</dbReference>
<evidence type="ECO:0000256" key="14">
    <source>
        <dbReference type="ARBA" id="ARBA00022884"/>
    </source>
</evidence>
<dbReference type="EMBL" id="CP005986">
    <property type="protein sequence ID" value="AIA55994.1"/>
    <property type="molecule type" value="Genomic_DNA"/>
</dbReference>
<evidence type="ECO:0000256" key="15">
    <source>
        <dbReference type="HAMAP-Rule" id="MF_00104"/>
    </source>
</evidence>
<dbReference type="HOGENOM" id="CLU_000907_1_1_6"/>
<evidence type="ECO:0000256" key="2">
    <source>
        <dbReference type="ARBA" id="ARBA00004496"/>
    </source>
</evidence>
<evidence type="ECO:0000256" key="10">
    <source>
        <dbReference type="ARBA" id="ARBA00022723"/>
    </source>
</evidence>
<accession>A0A059ZT21</accession>
<dbReference type="PROSITE" id="PS00517">
    <property type="entry name" value="RNASE_3_1"/>
    <property type="match status" value="1"/>
</dbReference>
<keyword evidence="12 15" id="KW-0378">Hydrolase</keyword>
<evidence type="ECO:0000256" key="6">
    <source>
        <dbReference type="ARBA" id="ARBA00022552"/>
    </source>
</evidence>
<dbReference type="GO" id="GO:0006397">
    <property type="term" value="P:mRNA processing"/>
    <property type="evidence" value="ECO:0007669"/>
    <property type="project" value="UniProtKB-UniRule"/>
</dbReference>
<dbReference type="Pfam" id="PF14622">
    <property type="entry name" value="Ribonucleas_3_3"/>
    <property type="match status" value="1"/>
</dbReference>
<evidence type="ECO:0000313" key="19">
    <source>
        <dbReference type="EMBL" id="AIA55994.1"/>
    </source>
</evidence>
<dbReference type="GO" id="GO:0004525">
    <property type="term" value="F:ribonuclease III activity"/>
    <property type="evidence" value="ECO:0007669"/>
    <property type="project" value="UniProtKB-UniRule"/>
</dbReference>
<keyword evidence="6 15" id="KW-0698">rRNA processing</keyword>
<dbReference type="GO" id="GO:0003725">
    <property type="term" value="F:double-stranded RNA binding"/>
    <property type="evidence" value="ECO:0007669"/>
    <property type="project" value="TreeGrafter"/>
</dbReference>
<comment type="subunit">
    <text evidence="4 15">Homodimer.</text>
</comment>
<dbReference type="RefSeq" id="WP_004868443.1">
    <property type="nucleotide sequence ID" value="NZ_CP005986.1"/>
</dbReference>
<evidence type="ECO:0000256" key="7">
    <source>
        <dbReference type="ARBA" id="ARBA00022664"/>
    </source>
</evidence>
<gene>
    <name evidence="15" type="primary">rnc</name>
    <name evidence="19" type="ORF">Acaty_c2140</name>
</gene>